<name>R0FME4_9BRAS</name>
<evidence type="ECO:0000313" key="10">
    <source>
        <dbReference type="Proteomes" id="UP000029121"/>
    </source>
</evidence>
<evidence type="ECO:0008006" key="11">
    <source>
        <dbReference type="Google" id="ProtNLM"/>
    </source>
</evidence>
<dbReference type="eggNOG" id="ENOG502S90Y">
    <property type="taxonomic scope" value="Eukaryota"/>
</dbReference>
<dbReference type="InterPro" id="IPR041266">
    <property type="entry name" value="EDS1_EP"/>
</dbReference>
<protein>
    <recommendedName>
        <fullName evidence="11">Fungal lipase-like domain-containing protein</fullName>
    </recommendedName>
</protein>
<comment type="subcellular location">
    <subcellularLocation>
        <location evidence="2">Cytoplasm</location>
    </subcellularLocation>
    <subcellularLocation>
        <location evidence="1">Nucleus</location>
    </subcellularLocation>
</comment>
<dbReference type="PANTHER" id="PTHR47090">
    <property type="entry name" value="PROTEIN EDS1-RELATED"/>
    <property type="match status" value="1"/>
</dbReference>
<accession>R0FME4</accession>
<sequence length="618" mass="70732">MAFEALTGINGDHITNSWIASKRAYQTEPFIRYEAGGTVYFSFRPSFTAEAYFATGNKSPFGEIKMNRVEFPCMRSIGNDVDATVNEAFLKNLQVLIAPTTSFHDSVKSAVDRRQQIVFTGHSLGGATAILATVWYLEKYLIRSPNDVPEPRCVTFGAPLVGDYIFKHALGREDWSRFFVNFVTRFDIVPRIMLSRKASIEQTMPYVLEQLDPTRVSTQESNERTIAEFYKKVMKDTSTVALQAVNQLIGNGEAFLETLSSFLELSPYKPAGTFVFSTEKRLVAVSNSDAILQMLSYTCQSKDDQELSLIPFQSIRDHHGYEQLVQSIGNKLFNHLNIHNLSLDDENSLNDLGVSTRGRQCVRAALEAEKQRVENQKKIEAKRGKIEEKLTWIEKEYKPKCQAHKNGYYDSFKVSNEENDFKANVKRAELAGIFDEVLGLVKKGQLPDGFEASKNWVDLATSYRRLIEPLDISNYHRHLKNEDTGPYMLRGRPNRYIYAQRGHEHQIFKPYGMVGKDVFWSKVNDFNLGSLPQMQEILKISGSECGSCFWAEVEELKGKPYEEVEVRVKTLEGLLDGWIQHEEVDKKEIFLEGSTFRKWWNTLPDNHKLFSPLRELMM</sequence>
<dbReference type="GO" id="GO:0006629">
    <property type="term" value="P:lipid metabolic process"/>
    <property type="evidence" value="ECO:0007669"/>
    <property type="project" value="InterPro"/>
</dbReference>
<dbReference type="Pfam" id="PF18117">
    <property type="entry name" value="EDS1_EP"/>
    <property type="match status" value="1"/>
</dbReference>
<dbReference type="KEGG" id="crb:17886878"/>
<feature type="domain" description="Fungal lipase-type" evidence="7">
    <location>
        <begin position="77"/>
        <end position="194"/>
    </location>
</feature>
<evidence type="ECO:0000256" key="4">
    <source>
        <dbReference type="ARBA" id="ARBA00022801"/>
    </source>
</evidence>
<dbReference type="Gene3D" id="3.40.50.1820">
    <property type="entry name" value="alpha/beta hydrolase"/>
    <property type="match status" value="1"/>
</dbReference>
<proteinExistence type="predicted"/>
<gene>
    <name evidence="9" type="ORF">CARUB_v10016847mg</name>
</gene>
<dbReference type="Pfam" id="PF01764">
    <property type="entry name" value="Lipase_3"/>
    <property type="match status" value="1"/>
</dbReference>
<dbReference type="ESTHER" id="9bras-r0fme4">
    <property type="family name" value="Plant_lipase_EDS1-like"/>
</dbReference>
<evidence type="ECO:0000259" key="8">
    <source>
        <dbReference type="Pfam" id="PF18117"/>
    </source>
</evidence>
<keyword evidence="6" id="KW-0539">Nucleus</keyword>
<dbReference type="InterPro" id="IPR044214">
    <property type="entry name" value="EDS1-like"/>
</dbReference>
<dbReference type="GO" id="GO:0005634">
    <property type="term" value="C:nucleus"/>
    <property type="evidence" value="ECO:0007669"/>
    <property type="project" value="UniProtKB-SubCell"/>
</dbReference>
<keyword evidence="10" id="KW-1185">Reference proteome</keyword>
<dbReference type="AlphaFoldDB" id="R0FME4"/>
<organism evidence="9 10">
    <name type="scientific">Capsella rubella</name>
    <dbReference type="NCBI Taxonomy" id="81985"/>
    <lineage>
        <taxon>Eukaryota</taxon>
        <taxon>Viridiplantae</taxon>
        <taxon>Streptophyta</taxon>
        <taxon>Embryophyta</taxon>
        <taxon>Tracheophyta</taxon>
        <taxon>Spermatophyta</taxon>
        <taxon>Magnoliopsida</taxon>
        <taxon>eudicotyledons</taxon>
        <taxon>Gunneridae</taxon>
        <taxon>Pentapetalae</taxon>
        <taxon>rosids</taxon>
        <taxon>malvids</taxon>
        <taxon>Brassicales</taxon>
        <taxon>Brassicaceae</taxon>
        <taxon>Camelineae</taxon>
        <taxon>Capsella</taxon>
    </lineage>
</organism>
<dbReference type="CDD" id="cd00741">
    <property type="entry name" value="Lipase"/>
    <property type="match status" value="1"/>
</dbReference>
<evidence type="ECO:0000256" key="2">
    <source>
        <dbReference type="ARBA" id="ARBA00004496"/>
    </source>
</evidence>
<evidence type="ECO:0000256" key="5">
    <source>
        <dbReference type="ARBA" id="ARBA00022821"/>
    </source>
</evidence>
<dbReference type="Proteomes" id="UP000029121">
    <property type="component" value="Unassembled WGS sequence"/>
</dbReference>
<dbReference type="PANTHER" id="PTHR47090:SF2">
    <property type="entry name" value="PROTEIN EDS1-RELATED"/>
    <property type="match status" value="1"/>
</dbReference>
<evidence type="ECO:0000256" key="1">
    <source>
        <dbReference type="ARBA" id="ARBA00004123"/>
    </source>
</evidence>
<keyword evidence="4" id="KW-0378">Hydrolase</keyword>
<evidence type="ECO:0000256" key="6">
    <source>
        <dbReference type="ARBA" id="ARBA00023242"/>
    </source>
</evidence>
<dbReference type="EMBL" id="KB870809">
    <property type="protein sequence ID" value="EOA23642.1"/>
    <property type="molecule type" value="Genomic_DNA"/>
</dbReference>
<dbReference type="GO" id="GO:0006952">
    <property type="term" value="P:defense response"/>
    <property type="evidence" value="ECO:0007669"/>
    <property type="project" value="UniProtKB-KW"/>
</dbReference>
<keyword evidence="3" id="KW-0963">Cytoplasm</keyword>
<dbReference type="SUPFAM" id="SSF53474">
    <property type="entry name" value="alpha/beta-Hydrolases"/>
    <property type="match status" value="1"/>
</dbReference>
<evidence type="ECO:0000256" key="3">
    <source>
        <dbReference type="ARBA" id="ARBA00022490"/>
    </source>
</evidence>
<dbReference type="InterPro" id="IPR002921">
    <property type="entry name" value="Fungal_lipase-type"/>
</dbReference>
<dbReference type="GO" id="GO:0016787">
    <property type="term" value="F:hydrolase activity"/>
    <property type="evidence" value="ECO:0007669"/>
    <property type="project" value="UniProtKB-KW"/>
</dbReference>
<evidence type="ECO:0000313" key="9">
    <source>
        <dbReference type="EMBL" id="EOA23642.1"/>
    </source>
</evidence>
<dbReference type="SMR" id="R0FME4"/>
<dbReference type="InterPro" id="IPR029058">
    <property type="entry name" value="AB_hydrolase_fold"/>
</dbReference>
<dbReference type="STRING" id="81985.R0FME4"/>
<keyword evidence="5" id="KW-0611">Plant defense</keyword>
<reference evidence="10" key="1">
    <citation type="journal article" date="2013" name="Nat. Genet.">
        <title>The Capsella rubella genome and the genomic consequences of rapid mating system evolution.</title>
        <authorList>
            <person name="Slotte T."/>
            <person name="Hazzouri K.M."/>
            <person name="Agren J.A."/>
            <person name="Koenig D."/>
            <person name="Maumus F."/>
            <person name="Guo Y.L."/>
            <person name="Steige K."/>
            <person name="Platts A.E."/>
            <person name="Escobar J.S."/>
            <person name="Newman L.K."/>
            <person name="Wang W."/>
            <person name="Mandakova T."/>
            <person name="Vello E."/>
            <person name="Smith L.M."/>
            <person name="Henz S.R."/>
            <person name="Steffen J."/>
            <person name="Takuno S."/>
            <person name="Brandvain Y."/>
            <person name="Coop G."/>
            <person name="Andolfatto P."/>
            <person name="Hu T.T."/>
            <person name="Blanchette M."/>
            <person name="Clark R.M."/>
            <person name="Quesneville H."/>
            <person name="Nordborg M."/>
            <person name="Gaut B.S."/>
            <person name="Lysak M.A."/>
            <person name="Jenkins J."/>
            <person name="Grimwood J."/>
            <person name="Chapman J."/>
            <person name="Prochnik S."/>
            <person name="Shu S."/>
            <person name="Rokhsar D."/>
            <person name="Schmutz J."/>
            <person name="Weigel D."/>
            <person name="Wright S.I."/>
        </authorList>
    </citation>
    <scope>NUCLEOTIDE SEQUENCE [LARGE SCALE GENOMIC DNA]</scope>
    <source>
        <strain evidence="10">cv. Monte Gargano</strain>
    </source>
</reference>
<dbReference type="GO" id="GO:0005737">
    <property type="term" value="C:cytoplasm"/>
    <property type="evidence" value="ECO:0007669"/>
    <property type="project" value="UniProtKB-SubCell"/>
</dbReference>
<evidence type="ECO:0000259" key="7">
    <source>
        <dbReference type="Pfam" id="PF01764"/>
    </source>
</evidence>
<feature type="domain" description="EDS1 EP" evidence="8">
    <location>
        <begin position="396"/>
        <end position="611"/>
    </location>
</feature>
<dbReference type="OrthoDB" id="426718at2759"/>